<sequence>MKVKYKGDLIAGSKLTHRDKNVPGFSSARAVEDQRGRVGVFKENHPHVQCDLHDCHHHLSRPFPPLASHGGGEQTTTKTPAMAGLRESESLSNTDAQRSLILLP</sequence>
<accession>A0A4U5NQ91</accession>
<reference evidence="2" key="1">
    <citation type="submission" date="2018-10" db="EMBL/GenBank/DDBJ databases">
        <title>Population genomic analysis revealed the cold adaptation of white poplar.</title>
        <authorList>
            <person name="Liu Y.-J."/>
        </authorList>
    </citation>
    <scope>NUCLEOTIDE SEQUENCE [LARGE SCALE GENOMIC DNA]</scope>
    <source>
        <strain evidence="2">PAL-ZL1</strain>
    </source>
</reference>
<protein>
    <submittedName>
        <fullName evidence="2">Uncharacterized protein</fullName>
    </submittedName>
</protein>
<evidence type="ECO:0000256" key="1">
    <source>
        <dbReference type="SAM" id="MobiDB-lite"/>
    </source>
</evidence>
<comment type="caution">
    <text evidence="2">The sequence shown here is derived from an EMBL/GenBank/DDBJ whole genome shotgun (WGS) entry which is preliminary data.</text>
</comment>
<gene>
    <name evidence="2" type="ORF">D5086_0000252860</name>
</gene>
<name>A0A4U5NQ91_POPAL</name>
<evidence type="ECO:0000313" key="2">
    <source>
        <dbReference type="EMBL" id="TKR84933.1"/>
    </source>
</evidence>
<feature type="region of interest" description="Disordered" evidence="1">
    <location>
        <begin position="61"/>
        <end position="104"/>
    </location>
</feature>
<dbReference type="AlphaFoldDB" id="A0A4U5NQ91"/>
<organism evidence="2">
    <name type="scientific">Populus alba</name>
    <name type="common">White poplar</name>
    <dbReference type="NCBI Taxonomy" id="43335"/>
    <lineage>
        <taxon>Eukaryota</taxon>
        <taxon>Viridiplantae</taxon>
        <taxon>Streptophyta</taxon>
        <taxon>Embryophyta</taxon>
        <taxon>Tracheophyta</taxon>
        <taxon>Spermatophyta</taxon>
        <taxon>Magnoliopsida</taxon>
        <taxon>eudicotyledons</taxon>
        <taxon>Gunneridae</taxon>
        <taxon>Pentapetalae</taxon>
        <taxon>rosids</taxon>
        <taxon>fabids</taxon>
        <taxon>Malpighiales</taxon>
        <taxon>Salicaceae</taxon>
        <taxon>Saliceae</taxon>
        <taxon>Populus</taxon>
    </lineage>
</organism>
<dbReference type="EMBL" id="RCHU01000972">
    <property type="protein sequence ID" value="TKR84933.1"/>
    <property type="molecule type" value="Genomic_DNA"/>
</dbReference>
<proteinExistence type="predicted"/>